<sequence length="721" mass="81316">MVLPVRIWLRFQYWTTLYRRKDGFSMPNLTTALYFKAKTAILMARTSGNLLAGIIASRFQKAHPDITSHRRKTKGKGRLKLESQEEHGDVSSLKMERGTLSRKPNSLSVVHTPRSKNAQKKARQRKRRQTQKREEIAATYSKQHEKLETPLMASEPAIDISPPTSLSSAESVLNSTVVGTPFTISTSGTFDPPTTCPPSTLWVSLSNNSSMDLQARRSFCEGFVDLESLSDEKQIVQTAGIHGKERMTDYVRDCESQQHLLCGASANTTKGGKFPVQNLSSLIDKMSAFVGAVQSSAPPMASFTPPLPPTTHTQPITQIPLKSRMSSSSSTLTEMKIDSSTDPFCTEWTTSSSPNLAANSQSFPGPIASALAYIPRSIPANRQMAQDSMRYQALAKPTDGSFFIDLMYHHLTCRKSGCQKICNLYDGSTVICPCCGPYSKTRYCCEDHLFLDLQSHWGSEKLTFDHYCVPDSIPGNVRESIPLLINIHGWDTPQRHRQAVCFNTSHKSADYCVFNYSSPSATGQENPYAQQKMSVVPLYHLKFDDPEERDRFRRCLAISLFAPVTNSRLVEYFFRLVRDKMKRLNLWNCYNAALVQDQIFRETGLDFPPNIVGPKHACQTEWNGRNPNHCHNAVCYSERLQYMMGDQRTRVFHRLECERLESLHWILRVNRTTHPTVKKAQDRMRGVGFGDVLLEHQRVFRRGEQFEGAGSGPIELEGVNC</sequence>
<accession>A0A9W9VS60</accession>
<dbReference type="RefSeq" id="XP_056486101.1">
    <property type="nucleotide sequence ID" value="XM_056635481.1"/>
</dbReference>
<comment type="caution">
    <text evidence="2">The sequence shown here is derived from an EMBL/GenBank/DDBJ whole genome shotgun (WGS) entry which is preliminary data.</text>
</comment>
<feature type="compositionally biased region" description="Basic residues" evidence="1">
    <location>
        <begin position="69"/>
        <end position="78"/>
    </location>
</feature>
<feature type="compositionally biased region" description="Basic and acidic residues" evidence="1">
    <location>
        <begin position="79"/>
        <end position="99"/>
    </location>
</feature>
<dbReference type="OrthoDB" id="4757558at2759"/>
<proteinExistence type="predicted"/>
<dbReference type="Proteomes" id="UP001147747">
    <property type="component" value="Unassembled WGS sequence"/>
</dbReference>
<keyword evidence="3" id="KW-1185">Reference proteome</keyword>
<dbReference type="AlphaFoldDB" id="A0A9W9VS60"/>
<organism evidence="2 3">
    <name type="scientific">Penicillium cosmopolitanum</name>
    <dbReference type="NCBI Taxonomy" id="1131564"/>
    <lineage>
        <taxon>Eukaryota</taxon>
        <taxon>Fungi</taxon>
        <taxon>Dikarya</taxon>
        <taxon>Ascomycota</taxon>
        <taxon>Pezizomycotina</taxon>
        <taxon>Eurotiomycetes</taxon>
        <taxon>Eurotiomycetidae</taxon>
        <taxon>Eurotiales</taxon>
        <taxon>Aspergillaceae</taxon>
        <taxon>Penicillium</taxon>
    </lineage>
</organism>
<feature type="compositionally biased region" description="Basic residues" evidence="1">
    <location>
        <begin position="113"/>
        <end position="130"/>
    </location>
</feature>
<evidence type="ECO:0000313" key="2">
    <source>
        <dbReference type="EMBL" id="KAJ5388303.1"/>
    </source>
</evidence>
<dbReference type="EMBL" id="JAPZBU010000009">
    <property type="protein sequence ID" value="KAJ5388303.1"/>
    <property type="molecule type" value="Genomic_DNA"/>
</dbReference>
<name>A0A9W9VS60_9EURO</name>
<evidence type="ECO:0000313" key="3">
    <source>
        <dbReference type="Proteomes" id="UP001147747"/>
    </source>
</evidence>
<dbReference type="GeneID" id="81374461"/>
<gene>
    <name evidence="2" type="ORF">N7509_010844</name>
</gene>
<evidence type="ECO:0000256" key="1">
    <source>
        <dbReference type="SAM" id="MobiDB-lite"/>
    </source>
</evidence>
<protein>
    <submittedName>
        <fullName evidence="2">Uncharacterized protein</fullName>
    </submittedName>
</protein>
<reference evidence="2" key="1">
    <citation type="submission" date="2022-12" db="EMBL/GenBank/DDBJ databases">
        <authorList>
            <person name="Petersen C."/>
        </authorList>
    </citation>
    <scope>NUCLEOTIDE SEQUENCE</scope>
    <source>
        <strain evidence="2">IBT 29677</strain>
    </source>
</reference>
<reference evidence="2" key="2">
    <citation type="journal article" date="2023" name="IMA Fungus">
        <title>Comparative genomic study of the Penicillium genus elucidates a diverse pangenome and 15 lateral gene transfer events.</title>
        <authorList>
            <person name="Petersen C."/>
            <person name="Sorensen T."/>
            <person name="Nielsen M.R."/>
            <person name="Sondergaard T.E."/>
            <person name="Sorensen J.L."/>
            <person name="Fitzpatrick D.A."/>
            <person name="Frisvad J.C."/>
            <person name="Nielsen K.L."/>
        </authorList>
    </citation>
    <scope>NUCLEOTIDE SEQUENCE</scope>
    <source>
        <strain evidence="2">IBT 29677</strain>
    </source>
</reference>
<feature type="region of interest" description="Disordered" evidence="1">
    <location>
        <begin position="65"/>
        <end position="135"/>
    </location>
</feature>